<dbReference type="InterPro" id="IPR036188">
    <property type="entry name" value="FAD/NAD-bd_sf"/>
</dbReference>
<keyword evidence="7" id="KW-1185">Reference proteome</keyword>
<dbReference type="SUPFAM" id="SSF51905">
    <property type="entry name" value="FAD/NAD(P)-binding domain"/>
    <property type="match status" value="1"/>
</dbReference>
<sequence>MSSLCFQNSRFADAADVAIGFGGAGAVAALQARKLGADVLAIDCFGGGGATAYSGGVIYAGGTKYQRESGYNDTADEMYKYLNEEGAPVKPETLRPFCENSNADIERLSSMGVPFGTNAFEVTRLIVDRDNRVIGVEANPLPEAHHKAHQACYKLVHPWLPFNNRRSRKAMAAAQALEAREEPNQCTFIRARNGVILTTGGFNRNEALIRLHCPFLAKYYSRLLLLGSISDEGSGLAMAEAVGGSTVLISNISVARTLASPQAFAKGLLVNNMGERFISEAAYAMFVGDAVLDQPEGHAYVV</sequence>
<dbReference type="GO" id="GO:0008202">
    <property type="term" value="P:steroid metabolic process"/>
    <property type="evidence" value="ECO:0007669"/>
    <property type="project" value="UniProtKB-ARBA"/>
</dbReference>
<dbReference type="InterPro" id="IPR027477">
    <property type="entry name" value="Succ_DH/fumarate_Rdtase_cat_sf"/>
</dbReference>
<evidence type="ECO:0000256" key="4">
    <source>
        <dbReference type="ARBA" id="ARBA00023002"/>
    </source>
</evidence>
<accession>A0A8E2E1S0</accession>
<gene>
    <name evidence="6" type="ORF">K432DRAFT_446563</name>
</gene>
<evidence type="ECO:0000313" key="6">
    <source>
        <dbReference type="EMBL" id="OCK75638.1"/>
    </source>
</evidence>
<dbReference type="PANTHER" id="PTHR43400">
    <property type="entry name" value="FUMARATE REDUCTASE"/>
    <property type="match status" value="1"/>
</dbReference>
<dbReference type="Gene3D" id="3.50.50.60">
    <property type="entry name" value="FAD/NAD(P)-binding domain"/>
    <property type="match status" value="2"/>
</dbReference>
<keyword evidence="4" id="KW-0560">Oxidoreductase</keyword>
<dbReference type="SUPFAM" id="SSF56425">
    <property type="entry name" value="Succinate dehydrogenase/fumarate reductase flavoprotein, catalytic domain"/>
    <property type="match status" value="1"/>
</dbReference>
<protein>
    <recommendedName>
        <fullName evidence="5">FAD-dependent oxidoreductase 2 FAD-binding domain-containing protein</fullName>
    </recommendedName>
</protein>
<dbReference type="PANTHER" id="PTHR43400:SF10">
    <property type="entry name" value="3-OXOSTEROID 1-DEHYDROGENASE"/>
    <property type="match status" value="1"/>
</dbReference>
<evidence type="ECO:0000256" key="1">
    <source>
        <dbReference type="ARBA" id="ARBA00001974"/>
    </source>
</evidence>
<comment type="cofactor">
    <cofactor evidence="1">
        <name>FAD</name>
        <dbReference type="ChEBI" id="CHEBI:57692"/>
    </cofactor>
</comment>
<evidence type="ECO:0000313" key="7">
    <source>
        <dbReference type="Proteomes" id="UP000250266"/>
    </source>
</evidence>
<evidence type="ECO:0000256" key="2">
    <source>
        <dbReference type="ARBA" id="ARBA00022630"/>
    </source>
</evidence>
<dbReference type="EMBL" id="KV745291">
    <property type="protein sequence ID" value="OCK75638.1"/>
    <property type="molecule type" value="Genomic_DNA"/>
</dbReference>
<dbReference type="Pfam" id="PF00890">
    <property type="entry name" value="FAD_binding_2"/>
    <property type="match status" value="1"/>
</dbReference>
<dbReference type="InterPro" id="IPR003953">
    <property type="entry name" value="FAD-dep_OxRdtase_2_FAD-bd"/>
</dbReference>
<dbReference type="OrthoDB" id="7777654at2759"/>
<organism evidence="6 7">
    <name type="scientific">Lepidopterella palustris CBS 459.81</name>
    <dbReference type="NCBI Taxonomy" id="1314670"/>
    <lineage>
        <taxon>Eukaryota</taxon>
        <taxon>Fungi</taxon>
        <taxon>Dikarya</taxon>
        <taxon>Ascomycota</taxon>
        <taxon>Pezizomycotina</taxon>
        <taxon>Dothideomycetes</taxon>
        <taxon>Pleosporomycetidae</taxon>
        <taxon>Mytilinidiales</taxon>
        <taxon>Argynnaceae</taxon>
        <taxon>Lepidopterella</taxon>
    </lineage>
</organism>
<keyword evidence="2" id="KW-0285">Flavoprotein</keyword>
<dbReference type="AlphaFoldDB" id="A0A8E2E1S0"/>
<evidence type="ECO:0000259" key="5">
    <source>
        <dbReference type="Pfam" id="PF00890"/>
    </source>
</evidence>
<dbReference type="Proteomes" id="UP000250266">
    <property type="component" value="Unassembled WGS sequence"/>
</dbReference>
<feature type="domain" description="FAD-dependent oxidoreductase 2 FAD-binding" evidence="5">
    <location>
        <begin position="17"/>
        <end position="292"/>
    </location>
</feature>
<dbReference type="InterPro" id="IPR050315">
    <property type="entry name" value="FAD-oxidoreductase_2"/>
</dbReference>
<keyword evidence="3" id="KW-0274">FAD</keyword>
<reference evidence="6 7" key="1">
    <citation type="journal article" date="2016" name="Nat. Commun.">
        <title>Ectomycorrhizal ecology is imprinted in the genome of the dominant symbiotic fungus Cenococcum geophilum.</title>
        <authorList>
            <consortium name="DOE Joint Genome Institute"/>
            <person name="Peter M."/>
            <person name="Kohler A."/>
            <person name="Ohm R.A."/>
            <person name="Kuo A."/>
            <person name="Krutzmann J."/>
            <person name="Morin E."/>
            <person name="Arend M."/>
            <person name="Barry K.W."/>
            <person name="Binder M."/>
            <person name="Choi C."/>
            <person name="Clum A."/>
            <person name="Copeland A."/>
            <person name="Grisel N."/>
            <person name="Haridas S."/>
            <person name="Kipfer T."/>
            <person name="LaButti K."/>
            <person name="Lindquist E."/>
            <person name="Lipzen A."/>
            <person name="Maire R."/>
            <person name="Meier B."/>
            <person name="Mihaltcheva S."/>
            <person name="Molinier V."/>
            <person name="Murat C."/>
            <person name="Poggeler S."/>
            <person name="Quandt C.A."/>
            <person name="Sperisen C."/>
            <person name="Tritt A."/>
            <person name="Tisserant E."/>
            <person name="Crous P.W."/>
            <person name="Henrissat B."/>
            <person name="Nehls U."/>
            <person name="Egli S."/>
            <person name="Spatafora J.W."/>
            <person name="Grigoriev I.V."/>
            <person name="Martin F.M."/>
        </authorList>
    </citation>
    <scope>NUCLEOTIDE SEQUENCE [LARGE SCALE GENOMIC DNA]</scope>
    <source>
        <strain evidence="6 7">CBS 459.81</strain>
    </source>
</reference>
<evidence type="ECO:0000256" key="3">
    <source>
        <dbReference type="ARBA" id="ARBA00022827"/>
    </source>
</evidence>
<proteinExistence type="predicted"/>
<dbReference type="GO" id="GO:0016491">
    <property type="term" value="F:oxidoreductase activity"/>
    <property type="evidence" value="ECO:0007669"/>
    <property type="project" value="UniProtKB-KW"/>
</dbReference>
<name>A0A8E2E1S0_9PEZI</name>